<evidence type="ECO:0000259" key="1">
    <source>
        <dbReference type="PROSITE" id="PS51078"/>
    </source>
</evidence>
<dbReference type="Proteomes" id="UP000254785">
    <property type="component" value="Unassembled WGS sequence"/>
</dbReference>
<name>A0A376YCK3_ECOLX</name>
<dbReference type="PANTHER" id="PTHR30136:SF23">
    <property type="entry name" value="DNA-BINDING TRANSCRIPTIONAL ACTIVATOR MHPR"/>
    <property type="match status" value="1"/>
</dbReference>
<feature type="domain" description="IclR-ED" evidence="1">
    <location>
        <begin position="1"/>
        <end position="96"/>
    </location>
</feature>
<protein>
    <submittedName>
        <fullName evidence="2">DNA-binding transcriptional activator MhpR</fullName>
    </submittedName>
</protein>
<dbReference type="Gene3D" id="3.30.450.40">
    <property type="match status" value="1"/>
</dbReference>
<dbReference type="PANTHER" id="PTHR30136">
    <property type="entry name" value="HELIX-TURN-HELIX TRANSCRIPTIONAL REGULATOR, ICLR FAMILY"/>
    <property type="match status" value="1"/>
</dbReference>
<dbReference type="AlphaFoldDB" id="A0A376YCK3"/>
<organism evidence="2 3">
    <name type="scientific">Escherichia coli</name>
    <dbReference type="NCBI Taxonomy" id="562"/>
    <lineage>
        <taxon>Bacteria</taxon>
        <taxon>Pseudomonadati</taxon>
        <taxon>Pseudomonadota</taxon>
        <taxon>Gammaproteobacteria</taxon>
        <taxon>Enterobacterales</taxon>
        <taxon>Enterobacteriaceae</taxon>
        <taxon>Escherichia</taxon>
    </lineage>
</organism>
<dbReference type="GO" id="GO:0045892">
    <property type="term" value="P:negative regulation of DNA-templated transcription"/>
    <property type="evidence" value="ECO:0007669"/>
    <property type="project" value="TreeGrafter"/>
</dbReference>
<dbReference type="GO" id="GO:0003677">
    <property type="term" value="F:DNA binding"/>
    <property type="evidence" value="ECO:0007669"/>
    <property type="project" value="UniProtKB-KW"/>
</dbReference>
<reference evidence="2 3" key="1">
    <citation type="submission" date="2018-06" db="EMBL/GenBank/DDBJ databases">
        <authorList>
            <consortium name="Pathogen Informatics"/>
            <person name="Doyle S."/>
        </authorList>
    </citation>
    <scope>NUCLEOTIDE SEQUENCE [LARGE SCALE GENOMIC DNA]</scope>
    <source>
        <strain evidence="2 3">NCTC9117</strain>
    </source>
</reference>
<accession>A0A376YCK3</accession>
<dbReference type="InterPro" id="IPR050707">
    <property type="entry name" value="HTH_MetabolicPath_Reg"/>
</dbReference>
<dbReference type="InterPro" id="IPR014757">
    <property type="entry name" value="Tscrpt_reg_IclR_C"/>
</dbReference>
<keyword evidence="2" id="KW-0238">DNA-binding</keyword>
<dbReference type="InterPro" id="IPR029016">
    <property type="entry name" value="GAF-like_dom_sf"/>
</dbReference>
<sequence length="111" mass="12416">MLASRPGDDYQLAREPLKLEAILARARKEGYGQNYRGWDQEEKIASIAVPLRSEQRVIGCLNLVYMASAMTIEQAAEKHLPALQRVAKQIEEGVESQAILVAGRRSGMHLR</sequence>
<proteinExistence type="predicted"/>
<dbReference type="EMBL" id="UGDC01000003">
    <property type="protein sequence ID" value="STJ82254.1"/>
    <property type="molecule type" value="Genomic_DNA"/>
</dbReference>
<evidence type="ECO:0000313" key="2">
    <source>
        <dbReference type="EMBL" id="STJ82254.1"/>
    </source>
</evidence>
<gene>
    <name evidence="2" type="primary">mhpR_2</name>
    <name evidence="2" type="ORF">NCTC9117_04853</name>
</gene>
<dbReference type="SUPFAM" id="SSF55781">
    <property type="entry name" value="GAF domain-like"/>
    <property type="match status" value="1"/>
</dbReference>
<evidence type="ECO:0000313" key="3">
    <source>
        <dbReference type="Proteomes" id="UP000254785"/>
    </source>
</evidence>
<dbReference type="GO" id="GO:0003700">
    <property type="term" value="F:DNA-binding transcription factor activity"/>
    <property type="evidence" value="ECO:0007669"/>
    <property type="project" value="TreeGrafter"/>
</dbReference>
<dbReference type="PROSITE" id="PS51078">
    <property type="entry name" value="ICLR_ED"/>
    <property type="match status" value="1"/>
</dbReference>